<feature type="transmembrane region" description="Helical" evidence="1">
    <location>
        <begin position="156"/>
        <end position="175"/>
    </location>
</feature>
<evidence type="ECO:0000313" key="2">
    <source>
        <dbReference type="EMBL" id="PSR31192.1"/>
    </source>
</evidence>
<feature type="transmembrane region" description="Helical" evidence="1">
    <location>
        <begin position="290"/>
        <end position="309"/>
    </location>
</feature>
<organism evidence="2 3">
    <name type="scientific">Sulfobacillus benefaciens</name>
    <dbReference type="NCBI Taxonomy" id="453960"/>
    <lineage>
        <taxon>Bacteria</taxon>
        <taxon>Bacillati</taxon>
        <taxon>Bacillota</taxon>
        <taxon>Clostridia</taxon>
        <taxon>Eubacteriales</taxon>
        <taxon>Clostridiales Family XVII. Incertae Sedis</taxon>
        <taxon>Sulfobacillus</taxon>
    </lineage>
</organism>
<keyword evidence="1" id="KW-0472">Membrane</keyword>
<feature type="transmembrane region" description="Helical" evidence="1">
    <location>
        <begin position="235"/>
        <end position="257"/>
    </location>
</feature>
<name>A0A2T2X9M5_9FIRM</name>
<reference evidence="2 3" key="1">
    <citation type="journal article" date="2014" name="BMC Genomics">
        <title>Comparison of environmental and isolate Sulfobacillus genomes reveals diverse carbon, sulfur, nitrogen, and hydrogen metabolisms.</title>
        <authorList>
            <person name="Justice N.B."/>
            <person name="Norman A."/>
            <person name="Brown C.T."/>
            <person name="Singh A."/>
            <person name="Thomas B.C."/>
            <person name="Banfield J.F."/>
        </authorList>
    </citation>
    <scope>NUCLEOTIDE SEQUENCE [LARGE SCALE GENOMIC DNA]</scope>
    <source>
        <strain evidence="2">AMDSBA1</strain>
    </source>
</reference>
<dbReference type="EMBL" id="PXYT01000004">
    <property type="protein sequence ID" value="PSR31192.1"/>
    <property type="molecule type" value="Genomic_DNA"/>
</dbReference>
<sequence>MSHAVSLYQQSLEDLLIFLFFGVGAKVIILFVIRSRRPTVPKGRMILWYGLGAYWVLSAVIQMWPTMGIASVHALHHPLLELLAPVWGSHPVAYSLWSVVIQMVIGILLLTERENLTGRIALVISALSSGFLWIFGENWGGLTHSSCSLILGSPGAGLLALVASVALLTPVSLWTDGRVPTFINNLVLIVWGLGTVWQFIHFNSLSSWRGIWIPDIDHAEPHWLVVLRANEYNLIAHHTLVINLTMSVLMAAVEILFLLKSPKILFWSLVSVNLLIWWGLGQGFGFRPSYGAGLNAAPLILLLILSTRFHRNPARDKQSSSRLTA</sequence>
<accession>A0A2T2X9M5</accession>
<dbReference type="Proteomes" id="UP000242699">
    <property type="component" value="Unassembled WGS sequence"/>
</dbReference>
<feature type="transmembrane region" description="Helical" evidence="1">
    <location>
        <begin position="182"/>
        <end position="200"/>
    </location>
</feature>
<comment type="caution">
    <text evidence="2">The sequence shown here is derived from an EMBL/GenBank/DDBJ whole genome shotgun (WGS) entry which is preliminary data.</text>
</comment>
<evidence type="ECO:0000256" key="1">
    <source>
        <dbReference type="SAM" id="Phobius"/>
    </source>
</evidence>
<feature type="transmembrane region" description="Helical" evidence="1">
    <location>
        <begin position="118"/>
        <end position="136"/>
    </location>
</feature>
<feature type="transmembrane region" description="Helical" evidence="1">
    <location>
        <begin position="264"/>
        <end position="284"/>
    </location>
</feature>
<feature type="transmembrane region" description="Helical" evidence="1">
    <location>
        <begin position="92"/>
        <end position="111"/>
    </location>
</feature>
<keyword evidence="1" id="KW-0812">Transmembrane</keyword>
<gene>
    <name evidence="2" type="ORF">C7B43_03585</name>
</gene>
<proteinExistence type="predicted"/>
<keyword evidence="1" id="KW-1133">Transmembrane helix</keyword>
<evidence type="ECO:0000313" key="3">
    <source>
        <dbReference type="Proteomes" id="UP000242699"/>
    </source>
</evidence>
<feature type="transmembrane region" description="Helical" evidence="1">
    <location>
        <begin position="15"/>
        <end position="33"/>
    </location>
</feature>
<dbReference type="AlphaFoldDB" id="A0A2T2X9M5"/>
<feature type="transmembrane region" description="Helical" evidence="1">
    <location>
        <begin position="45"/>
        <end position="72"/>
    </location>
</feature>
<protein>
    <submittedName>
        <fullName evidence="2">Uncharacterized protein</fullName>
    </submittedName>
</protein>